<evidence type="ECO:0000313" key="1">
    <source>
        <dbReference type="EMBL" id="GBN16498.1"/>
    </source>
</evidence>
<dbReference type="PANTHER" id="PTHR46060:SF1">
    <property type="entry name" value="MARINER MOS1 TRANSPOSASE-LIKE PROTEIN"/>
    <property type="match status" value="1"/>
</dbReference>
<dbReference type="InterPro" id="IPR052709">
    <property type="entry name" value="Transposase-MT_Hybrid"/>
</dbReference>
<reference evidence="1 2" key="1">
    <citation type="journal article" date="2019" name="Sci. Rep.">
        <title>Orb-weaving spider Araneus ventricosus genome elucidates the spidroin gene catalogue.</title>
        <authorList>
            <person name="Kono N."/>
            <person name="Nakamura H."/>
            <person name="Ohtoshi R."/>
            <person name="Moran D.A.P."/>
            <person name="Shinohara A."/>
            <person name="Yoshida Y."/>
            <person name="Fujiwara M."/>
            <person name="Mori M."/>
            <person name="Tomita M."/>
            <person name="Arakawa K."/>
        </authorList>
    </citation>
    <scope>NUCLEOTIDE SEQUENCE [LARGE SCALE GENOMIC DNA]</scope>
</reference>
<keyword evidence="2" id="KW-1185">Reference proteome</keyword>
<comment type="caution">
    <text evidence="1">The sequence shown here is derived from an EMBL/GenBank/DDBJ whole genome shotgun (WGS) entry which is preliminary data.</text>
</comment>
<name>A0A4Y2LP45_ARAVE</name>
<accession>A0A4Y2LP45</accession>
<dbReference type="OrthoDB" id="6431520at2759"/>
<dbReference type="Proteomes" id="UP000499080">
    <property type="component" value="Unassembled WGS sequence"/>
</dbReference>
<evidence type="ECO:0000313" key="2">
    <source>
        <dbReference type="Proteomes" id="UP000499080"/>
    </source>
</evidence>
<dbReference type="EMBL" id="BGPR01200485">
    <property type="protein sequence ID" value="GBN16498.1"/>
    <property type="molecule type" value="Genomic_DNA"/>
</dbReference>
<protein>
    <recommendedName>
        <fullName evidence="3">Histone-lysine N-methyltransferase SETMAR</fullName>
    </recommendedName>
</protein>
<dbReference type="GO" id="GO:0003676">
    <property type="term" value="F:nucleic acid binding"/>
    <property type="evidence" value="ECO:0007669"/>
    <property type="project" value="InterPro"/>
</dbReference>
<dbReference type="AlphaFoldDB" id="A0A4Y2LP45"/>
<dbReference type="InterPro" id="IPR036397">
    <property type="entry name" value="RNaseH_sf"/>
</dbReference>
<evidence type="ECO:0008006" key="3">
    <source>
        <dbReference type="Google" id="ProtNLM"/>
    </source>
</evidence>
<organism evidence="1 2">
    <name type="scientific">Araneus ventricosus</name>
    <name type="common">Orbweaver spider</name>
    <name type="synonym">Epeira ventricosa</name>
    <dbReference type="NCBI Taxonomy" id="182803"/>
    <lineage>
        <taxon>Eukaryota</taxon>
        <taxon>Metazoa</taxon>
        <taxon>Ecdysozoa</taxon>
        <taxon>Arthropoda</taxon>
        <taxon>Chelicerata</taxon>
        <taxon>Arachnida</taxon>
        <taxon>Araneae</taxon>
        <taxon>Araneomorphae</taxon>
        <taxon>Entelegynae</taxon>
        <taxon>Araneoidea</taxon>
        <taxon>Araneidae</taxon>
        <taxon>Araneus</taxon>
    </lineage>
</organism>
<proteinExistence type="predicted"/>
<dbReference type="PANTHER" id="PTHR46060">
    <property type="entry name" value="MARINER MOS1 TRANSPOSASE-LIKE PROTEIN"/>
    <property type="match status" value="1"/>
</dbReference>
<dbReference type="Gene3D" id="3.30.420.10">
    <property type="entry name" value="Ribonuclease H-like superfamily/Ribonuclease H"/>
    <property type="match status" value="1"/>
</dbReference>
<gene>
    <name evidence="1" type="ORF">AVEN_198901_1</name>
</gene>
<sequence length="117" mass="13638">MTEIFQPKGKRKISRTNKCMINVNHCHATLRKLQRAIQNRRRGMFSVGIVLLHDNARPYNDAATQELLDRFGWEIFYYPPYSSDLAPSDFYLSLKLKVFLGGKRFESDEDLENAVKP</sequence>